<sequence>MFGMQRVYELPLARDYVRHWGVAEAVRELIQNAIDSESPFEYAQHGDTFSLFSRGARLDPATLVLGRSSKADDDGAIGQFGEGYKLALVVLARCGLSVVVENDSREWRPEFRKSKQFGIETMHIIDSAMEEGIDGLRFVIRGLNDDHQQSIKDSCLLMQEPMDDAVETYMGRLLPSRPGKLYVGGLYVCDTDMEFGYDFKPEHVTLERDRSTISGWDLKWKTKELLFLTGRMDDVAEMMERGAKDTEYAHYNAPEMVKDACYRHFQKKYPGHVAVKTKEELDELIERGMTKVVQVNAGFHSAVSESAGYRSGGFAVIPQVPAEVLRDWYEANKKYMSRLPQVAFKALIKRAEEWRNK</sequence>
<accession>A0A9E7SLS6</accession>
<dbReference type="SUPFAM" id="SSF55874">
    <property type="entry name" value="ATPase domain of HSP90 chaperone/DNA topoisomerase II/histidine kinase"/>
    <property type="match status" value="1"/>
</dbReference>
<dbReference type="InterPro" id="IPR036890">
    <property type="entry name" value="HATPase_C_sf"/>
</dbReference>
<protein>
    <submittedName>
        <fullName evidence="1">Histidine kinase</fullName>
    </submittedName>
</protein>
<evidence type="ECO:0000313" key="1">
    <source>
        <dbReference type="EMBL" id="USN16360.1"/>
    </source>
</evidence>
<dbReference type="EMBL" id="ON529861">
    <property type="protein sequence ID" value="USN16360.1"/>
    <property type="molecule type" value="Genomic_DNA"/>
</dbReference>
<organism evidence="1 2">
    <name type="scientific">Luteibacter phage vB_LflM-Pluto</name>
    <dbReference type="NCBI Taxonomy" id="2948611"/>
    <lineage>
        <taxon>Viruses</taxon>
        <taxon>Duplodnaviria</taxon>
        <taxon>Heunggongvirae</taxon>
        <taxon>Uroviricota</taxon>
        <taxon>Caudoviricetes</taxon>
        <taxon>Lindbergviridae</taxon>
        <taxon>Plutovirus</taxon>
        <taxon>Plutovirus pluto</taxon>
    </lineage>
</organism>
<dbReference type="Proteomes" id="UP001056883">
    <property type="component" value="Segment"/>
</dbReference>
<proteinExistence type="predicted"/>
<gene>
    <name evidence="1" type="ORF">PLUTO_00440</name>
</gene>
<reference evidence="1" key="1">
    <citation type="submission" date="2022-05" db="EMBL/GenBank/DDBJ databases">
        <authorList>
            <person name="Friedrich I."/>
            <person name="Poehlein A."/>
            <person name="Schneider D."/>
            <person name="Hertel R."/>
            <person name="Daniel R."/>
        </authorList>
    </citation>
    <scope>NUCLEOTIDE SEQUENCE</scope>
</reference>
<evidence type="ECO:0000313" key="2">
    <source>
        <dbReference type="Proteomes" id="UP001056883"/>
    </source>
</evidence>
<dbReference type="GO" id="GO:0016301">
    <property type="term" value="F:kinase activity"/>
    <property type="evidence" value="ECO:0007669"/>
    <property type="project" value="UniProtKB-KW"/>
</dbReference>
<keyword evidence="1" id="KW-0808">Transferase</keyword>
<keyword evidence="2" id="KW-1185">Reference proteome</keyword>
<name>A0A9E7SLS6_9CAUD</name>
<keyword evidence="1" id="KW-0418">Kinase</keyword>